<keyword evidence="3" id="KW-1185">Reference proteome</keyword>
<feature type="region of interest" description="Disordered" evidence="1">
    <location>
        <begin position="27"/>
        <end position="74"/>
    </location>
</feature>
<dbReference type="Proteomes" id="UP000747399">
    <property type="component" value="Unassembled WGS sequence"/>
</dbReference>
<feature type="compositionally biased region" description="Basic and acidic residues" evidence="1">
    <location>
        <begin position="39"/>
        <end position="51"/>
    </location>
</feature>
<dbReference type="AlphaFoldDB" id="A0A8J4BMH1"/>
<protein>
    <submittedName>
        <fullName evidence="2">Uncharacterized protein</fullName>
    </submittedName>
</protein>
<name>A0A8J4BMH1_9CHLO</name>
<reference evidence="2" key="1">
    <citation type="journal article" date="2021" name="Proc. Natl. Acad. Sci. U.S.A.">
        <title>Three genomes in the algal genus Volvox reveal the fate of a haploid sex-determining region after a transition to homothallism.</title>
        <authorList>
            <person name="Yamamoto K."/>
            <person name="Hamaji T."/>
            <person name="Kawai-Toyooka H."/>
            <person name="Matsuzaki R."/>
            <person name="Takahashi F."/>
            <person name="Nishimura Y."/>
            <person name="Kawachi M."/>
            <person name="Noguchi H."/>
            <person name="Minakuchi Y."/>
            <person name="Umen J.G."/>
            <person name="Toyoda A."/>
            <person name="Nozaki H."/>
        </authorList>
    </citation>
    <scope>NUCLEOTIDE SEQUENCE</scope>
    <source>
        <strain evidence="2">NIES-3780</strain>
    </source>
</reference>
<gene>
    <name evidence="2" type="ORF">Vafri_18677</name>
</gene>
<dbReference type="InterPro" id="IPR016084">
    <property type="entry name" value="Haem_Oase-like_multi-hlx"/>
</dbReference>
<comment type="caution">
    <text evidence="2">The sequence shown here is derived from an EMBL/GenBank/DDBJ whole genome shotgun (WGS) entry which is preliminary data.</text>
</comment>
<feature type="non-terminal residue" evidence="2">
    <location>
        <position position="1"/>
    </location>
</feature>
<feature type="compositionally biased region" description="Low complexity" evidence="1">
    <location>
        <begin position="196"/>
        <end position="216"/>
    </location>
</feature>
<dbReference type="Gene3D" id="1.20.910.10">
    <property type="entry name" value="Heme oxygenase-like"/>
    <property type="match status" value="1"/>
</dbReference>
<proteinExistence type="predicted"/>
<evidence type="ECO:0000313" key="3">
    <source>
        <dbReference type="Proteomes" id="UP000747399"/>
    </source>
</evidence>
<feature type="region of interest" description="Disordered" evidence="1">
    <location>
        <begin position="196"/>
        <end position="223"/>
    </location>
</feature>
<evidence type="ECO:0000256" key="1">
    <source>
        <dbReference type="SAM" id="MobiDB-lite"/>
    </source>
</evidence>
<evidence type="ECO:0000313" key="2">
    <source>
        <dbReference type="EMBL" id="GIL64815.1"/>
    </source>
</evidence>
<organism evidence="2 3">
    <name type="scientific">Volvox africanus</name>
    <dbReference type="NCBI Taxonomy" id="51714"/>
    <lineage>
        <taxon>Eukaryota</taxon>
        <taxon>Viridiplantae</taxon>
        <taxon>Chlorophyta</taxon>
        <taxon>core chlorophytes</taxon>
        <taxon>Chlorophyceae</taxon>
        <taxon>CS clade</taxon>
        <taxon>Chlamydomonadales</taxon>
        <taxon>Volvocaceae</taxon>
        <taxon>Volvox</taxon>
    </lineage>
</organism>
<sequence>AQNSKFHYHNGFSGTFRRNAFHNIIASATKSSKGFGRARKPEEHKSKRDGSLHNGNQDFKEVAASIATHRPVKPEEAARGKLDYVQVEDWGDGDRAKLGELRLVSHVQQYEGGASTTGGPGSSDIGGSRPFHTELAHQLKMAEARGALAVAGPPPPPVTEWSFREARYVQYLTDQLEVHEALEAALQEATAGATTTACTSTGDKGSSSSSSSSSSSTRRGEAAAIMTAAPVPSVQDSVQALLHLVPGRLGLERSAAIRRDLAALRATAGHPAAVAAAKCCAAGTESVPEPEAAVASETDPEAAVASLVASIPGGREGGGGGGGRGQSANTSMVIPSLQPASDYERTAGPMARSYAQLLRRLGRAAAAGDDEQERQPSSLRLLAHAAVLHMVAQAVWVRLGATATERLALLQRGAAATYHEYPREVTDPRVSLSRALDAVGEHLRSPAARQVVFDEVPGAMQKTGLLLSALAHRD</sequence>
<dbReference type="EMBL" id="BNCO01000069">
    <property type="protein sequence ID" value="GIL64815.1"/>
    <property type="molecule type" value="Genomic_DNA"/>
</dbReference>
<accession>A0A8J4BMH1</accession>